<dbReference type="Gene3D" id="1.20.81.30">
    <property type="entry name" value="Type II secretion system (T2SS), domain F"/>
    <property type="match status" value="2"/>
</dbReference>
<dbReference type="Pfam" id="PF00482">
    <property type="entry name" value="T2SSF"/>
    <property type="match status" value="2"/>
</dbReference>
<accession>A0ABV1HL81</accession>
<keyword evidence="10" id="KW-1185">Reference proteome</keyword>
<feature type="domain" description="Type II secretion system protein GspF" evidence="8">
    <location>
        <begin position="216"/>
        <end position="338"/>
    </location>
</feature>
<dbReference type="Proteomes" id="UP001437460">
    <property type="component" value="Unassembled WGS sequence"/>
</dbReference>
<dbReference type="InterPro" id="IPR018076">
    <property type="entry name" value="T2SS_GspF_dom"/>
</dbReference>
<name>A0ABV1HL81_9FIRM</name>
<comment type="caution">
    <text evidence="9">The sequence shown here is derived from an EMBL/GenBank/DDBJ whole genome shotgun (WGS) entry which is preliminary data.</text>
</comment>
<dbReference type="RefSeq" id="WP_349229288.1">
    <property type="nucleotide sequence ID" value="NZ_JBBMFJ010000014.1"/>
</dbReference>
<dbReference type="PANTHER" id="PTHR30012:SF0">
    <property type="entry name" value="TYPE II SECRETION SYSTEM PROTEIN F-RELATED"/>
    <property type="match status" value="1"/>
</dbReference>
<evidence type="ECO:0000256" key="3">
    <source>
        <dbReference type="ARBA" id="ARBA00022475"/>
    </source>
</evidence>
<organism evidence="9 10">
    <name type="scientific">Ventrimonas faecis</name>
    <dbReference type="NCBI Taxonomy" id="3133170"/>
    <lineage>
        <taxon>Bacteria</taxon>
        <taxon>Bacillati</taxon>
        <taxon>Bacillota</taxon>
        <taxon>Clostridia</taxon>
        <taxon>Lachnospirales</taxon>
        <taxon>Lachnospiraceae</taxon>
        <taxon>Ventrimonas</taxon>
    </lineage>
</organism>
<comment type="similarity">
    <text evidence="2">Belongs to the GSP F family.</text>
</comment>
<feature type="domain" description="Type II secretion system protein GspF" evidence="8">
    <location>
        <begin position="14"/>
        <end position="136"/>
    </location>
</feature>
<feature type="transmembrane region" description="Helical" evidence="7">
    <location>
        <begin position="162"/>
        <end position="187"/>
    </location>
</feature>
<feature type="transmembrane region" description="Helical" evidence="7">
    <location>
        <begin position="112"/>
        <end position="131"/>
    </location>
</feature>
<evidence type="ECO:0000256" key="5">
    <source>
        <dbReference type="ARBA" id="ARBA00022989"/>
    </source>
</evidence>
<evidence type="ECO:0000256" key="4">
    <source>
        <dbReference type="ARBA" id="ARBA00022692"/>
    </source>
</evidence>
<evidence type="ECO:0000313" key="10">
    <source>
        <dbReference type="Proteomes" id="UP001437460"/>
    </source>
</evidence>
<gene>
    <name evidence="9" type="ORF">WMO41_07870</name>
</gene>
<keyword evidence="6 7" id="KW-0472">Membrane</keyword>
<proteinExistence type="inferred from homology"/>
<dbReference type="PANTHER" id="PTHR30012">
    <property type="entry name" value="GENERAL SECRETION PATHWAY PROTEIN"/>
    <property type="match status" value="1"/>
</dbReference>
<protein>
    <submittedName>
        <fullName evidence="9">Type II secretion system F family protein</fullName>
    </submittedName>
</protein>
<keyword evidence="5 7" id="KW-1133">Transmembrane helix</keyword>
<reference evidence="9 10" key="1">
    <citation type="submission" date="2024-03" db="EMBL/GenBank/DDBJ databases">
        <title>Human intestinal bacterial collection.</title>
        <authorList>
            <person name="Pauvert C."/>
            <person name="Hitch T.C.A."/>
            <person name="Clavel T."/>
        </authorList>
    </citation>
    <scope>NUCLEOTIDE SEQUENCE [LARGE SCALE GENOMIC DNA]</scope>
    <source>
        <strain evidence="9 10">CLA-AP-H27</strain>
    </source>
</reference>
<evidence type="ECO:0000256" key="6">
    <source>
        <dbReference type="ARBA" id="ARBA00023136"/>
    </source>
</evidence>
<keyword evidence="4 7" id="KW-0812">Transmembrane</keyword>
<evidence type="ECO:0000313" key="9">
    <source>
        <dbReference type="EMBL" id="MEQ2563081.1"/>
    </source>
</evidence>
<dbReference type="EMBL" id="JBBMFJ010000014">
    <property type="protein sequence ID" value="MEQ2563081.1"/>
    <property type="molecule type" value="Genomic_DNA"/>
</dbReference>
<evidence type="ECO:0000256" key="2">
    <source>
        <dbReference type="ARBA" id="ARBA00005745"/>
    </source>
</evidence>
<sequence length="347" mass="37652">MAAKVYSGRELSAFCLQVSILLKAAVPLDEGLYLMAEDAPTEEEKKLLHTMGEDVELGDPFFESLERTGAFPPYVVRMAKLGQQSGTLDQMMESLADYYEKEYYMMKNIRNAITYPVMMVGMLLIVLFVLFTRVMPVFEQVYAQLGVQMSPLSRAASRLGGILSGAALVVFVLLAVAVTVAAIAAGAGKELTIAHKLMERLKRNSKTAMAAAGRRFTAVLALTIRSGMELDKGMELARELVDNSAVAEKIDVCSEKLQLGEGYYEAMKESGLFSSFHIQMIKVGVRSGKMDEVLQNISDDYEQQADASIDAMVARLEPTLVAVLAVAVGLILLSVMLPLAGILAGVG</sequence>
<dbReference type="PRINTS" id="PR00812">
    <property type="entry name" value="BCTERIALGSPF"/>
</dbReference>
<comment type="subcellular location">
    <subcellularLocation>
        <location evidence="1">Cell membrane</location>
        <topology evidence="1">Multi-pass membrane protein</topology>
    </subcellularLocation>
</comment>
<evidence type="ECO:0000259" key="8">
    <source>
        <dbReference type="Pfam" id="PF00482"/>
    </source>
</evidence>
<dbReference type="InterPro" id="IPR042094">
    <property type="entry name" value="T2SS_GspF_sf"/>
</dbReference>
<evidence type="ECO:0000256" key="1">
    <source>
        <dbReference type="ARBA" id="ARBA00004651"/>
    </source>
</evidence>
<dbReference type="InterPro" id="IPR003004">
    <property type="entry name" value="GspF/PilC"/>
</dbReference>
<evidence type="ECO:0000256" key="7">
    <source>
        <dbReference type="SAM" id="Phobius"/>
    </source>
</evidence>
<keyword evidence="3" id="KW-1003">Cell membrane</keyword>
<feature type="transmembrane region" description="Helical" evidence="7">
    <location>
        <begin position="320"/>
        <end position="346"/>
    </location>
</feature>